<sequence>MIAIEHPFRFDPLGKVITTSDINKIYVDRLMTILSTQIYQRVMMPNYGTDLVRAMYESGQIYSDAVKEAITRAVSKFLPALSIVSVKVGEVDYTGTSVVEIMVSFPDGTIDTVAVNSKTLSSDGTALGDII</sequence>
<evidence type="ECO:0000259" key="1">
    <source>
        <dbReference type="Pfam" id="PF04965"/>
    </source>
</evidence>
<dbReference type="Pfam" id="PF04965">
    <property type="entry name" value="GPW_gp25"/>
    <property type="match status" value="1"/>
</dbReference>
<dbReference type="EMBL" id="LR796586">
    <property type="protein sequence ID" value="CAB4152653.1"/>
    <property type="molecule type" value="Genomic_DNA"/>
</dbReference>
<gene>
    <name evidence="2" type="ORF">UFOVP621_21</name>
</gene>
<reference evidence="2" key="1">
    <citation type="submission" date="2020-04" db="EMBL/GenBank/DDBJ databases">
        <authorList>
            <person name="Chiriac C."/>
            <person name="Salcher M."/>
            <person name="Ghai R."/>
            <person name="Kavagutti S V."/>
        </authorList>
    </citation>
    <scope>NUCLEOTIDE SEQUENCE</scope>
</reference>
<protein>
    <submittedName>
        <fullName evidence="2">GpW/Gp25/anti-adapter protein IraD</fullName>
    </submittedName>
</protein>
<dbReference type="Gene3D" id="3.10.450.40">
    <property type="match status" value="1"/>
</dbReference>
<accession>A0A6J5N5U2</accession>
<dbReference type="SUPFAM" id="SSF160719">
    <property type="entry name" value="gpW/gp25-like"/>
    <property type="match status" value="1"/>
</dbReference>
<dbReference type="InterPro" id="IPR007048">
    <property type="entry name" value="IraD/Gp25-like"/>
</dbReference>
<organism evidence="2">
    <name type="scientific">uncultured Caudovirales phage</name>
    <dbReference type="NCBI Taxonomy" id="2100421"/>
    <lineage>
        <taxon>Viruses</taxon>
        <taxon>Duplodnaviria</taxon>
        <taxon>Heunggongvirae</taxon>
        <taxon>Uroviricota</taxon>
        <taxon>Caudoviricetes</taxon>
        <taxon>Peduoviridae</taxon>
        <taxon>Maltschvirus</taxon>
        <taxon>Maltschvirus maltsch</taxon>
    </lineage>
</organism>
<name>A0A6J5N5U2_9CAUD</name>
<proteinExistence type="predicted"/>
<evidence type="ECO:0000313" key="2">
    <source>
        <dbReference type="EMBL" id="CAB4152653.1"/>
    </source>
</evidence>
<feature type="domain" description="IraD/Gp25-like" evidence="1">
    <location>
        <begin position="30"/>
        <end position="91"/>
    </location>
</feature>